<dbReference type="SUPFAM" id="SSF81901">
    <property type="entry name" value="HCP-like"/>
    <property type="match status" value="1"/>
</dbReference>
<organism evidence="1 2">
    <name type="scientific">Candidatus Thiomargarita nelsonii</name>
    <dbReference type="NCBI Taxonomy" id="1003181"/>
    <lineage>
        <taxon>Bacteria</taxon>
        <taxon>Pseudomonadati</taxon>
        <taxon>Pseudomonadota</taxon>
        <taxon>Gammaproteobacteria</taxon>
        <taxon>Thiotrichales</taxon>
        <taxon>Thiotrichaceae</taxon>
        <taxon>Thiomargarita</taxon>
    </lineage>
</organism>
<reference evidence="1 2" key="1">
    <citation type="submission" date="2016-05" db="EMBL/GenBank/DDBJ databases">
        <title>Single-cell genome of chain-forming Candidatus Thiomargarita nelsonii and comparison to other large sulfur-oxidizing bacteria.</title>
        <authorList>
            <person name="Winkel M."/>
            <person name="Salman V."/>
            <person name="Woyke T."/>
            <person name="Schulz-Vogt H."/>
            <person name="Richter M."/>
            <person name="Flood B."/>
            <person name="Bailey J."/>
            <person name="Amann R."/>
            <person name="Mussmann M."/>
        </authorList>
    </citation>
    <scope>NUCLEOTIDE SEQUENCE [LARGE SCALE GENOMIC DNA]</scope>
    <source>
        <strain evidence="1 2">THI036</strain>
    </source>
</reference>
<comment type="caution">
    <text evidence="1">The sequence shown here is derived from an EMBL/GenBank/DDBJ whole genome shotgun (WGS) entry which is preliminary data.</text>
</comment>
<keyword evidence="2" id="KW-1185">Reference proteome</keyword>
<sequence>MYYKGTEIPQDFEKAEKWLSLAAKQGNQDAIGVLEEVQNMLVK</sequence>
<proteinExistence type="predicted"/>
<dbReference type="EMBL" id="LUTY01002638">
    <property type="protein sequence ID" value="OAD19856.1"/>
    <property type="molecule type" value="Genomic_DNA"/>
</dbReference>
<dbReference type="Pfam" id="PF08238">
    <property type="entry name" value="Sel1"/>
    <property type="match status" value="1"/>
</dbReference>
<dbReference type="Proteomes" id="UP000076962">
    <property type="component" value="Unassembled WGS sequence"/>
</dbReference>
<protein>
    <recommendedName>
        <fullName evidence="3">Sel1 domain protein repeat-containing protein</fullName>
    </recommendedName>
</protein>
<evidence type="ECO:0000313" key="1">
    <source>
        <dbReference type="EMBL" id="OAD19856.1"/>
    </source>
</evidence>
<evidence type="ECO:0000313" key="2">
    <source>
        <dbReference type="Proteomes" id="UP000076962"/>
    </source>
</evidence>
<accession>A0A176RVV8</accession>
<dbReference type="Gene3D" id="1.25.40.10">
    <property type="entry name" value="Tetratricopeptide repeat domain"/>
    <property type="match status" value="1"/>
</dbReference>
<dbReference type="InterPro" id="IPR006597">
    <property type="entry name" value="Sel1-like"/>
</dbReference>
<evidence type="ECO:0008006" key="3">
    <source>
        <dbReference type="Google" id="ProtNLM"/>
    </source>
</evidence>
<name>A0A176RVV8_9GAMM</name>
<dbReference type="AlphaFoldDB" id="A0A176RVV8"/>
<dbReference type="InterPro" id="IPR011990">
    <property type="entry name" value="TPR-like_helical_dom_sf"/>
</dbReference>
<gene>
    <name evidence="1" type="ORF">THIOM_004478</name>
</gene>